<dbReference type="EMBL" id="BDGG01000016">
    <property type="protein sequence ID" value="GAV07972.1"/>
    <property type="molecule type" value="Genomic_DNA"/>
</dbReference>
<dbReference type="Proteomes" id="UP000186922">
    <property type="component" value="Unassembled WGS sequence"/>
</dbReference>
<keyword evidence="3" id="KW-1185">Reference proteome</keyword>
<evidence type="ECO:0000313" key="3">
    <source>
        <dbReference type="Proteomes" id="UP000186922"/>
    </source>
</evidence>
<accession>A0A1D1W365</accession>
<organism evidence="2 3">
    <name type="scientific">Ramazzottius varieornatus</name>
    <name type="common">Water bear</name>
    <name type="synonym">Tardigrade</name>
    <dbReference type="NCBI Taxonomy" id="947166"/>
    <lineage>
        <taxon>Eukaryota</taxon>
        <taxon>Metazoa</taxon>
        <taxon>Ecdysozoa</taxon>
        <taxon>Tardigrada</taxon>
        <taxon>Eutardigrada</taxon>
        <taxon>Parachela</taxon>
        <taxon>Hypsibioidea</taxon>
        <taxon>Ramazzottiidae</taxon>
        <taxon>Ramazzottius</taxon>
    </lineage>
</organism>
<name>A0A1D1W365_RAMVA</name>
<evidence type="ECO:0000256" key="1">
    <source>
        <dbReference type="SAM" id="SignalP"/>
    </source>
</evidence>
<dbReference type="AlphaFoldDB" id="A0A1D1W365"/>
<reference evidence="2 3" key="1">
    <citation type="journal article" date="2016" name="Nat. Commun.">
        <title>Extremotolerant tardigrade genome and improved radiotolerance of human cultured cells by tardigrade-unique protein.</title>
        <authorList>
            <person name="Hashimoto T."/>
            <person name="Horikawa D.D."/>
            <person name="Saito Y."/>
            <person name="Kuwahara H."/>
            <person name="Kozuka-Hata H."/>
            <person name="Shin-I T."/>
            <person name="Minakuchi Y."/>
            <person name="Ohishi K."/>
            <person name="Motoyama A."/>
            <person name="Aizu T."/>
            <person name="Enomoto A."/>
            <person name="Kondo K."/>
            <person name="Tanaka S."/>
            <person name="Hara Y."/>
            <person name="Koshikawa S."/>
            <person name="Sagara H."/>
            <person name="Miura T."/>
            <person name="Yokobori S."/>
            <person name="Miyagawa K."/>
            <person name="Suzuki Y."/>
            <person name="Kubo T."/>
            <person name="Oyama M."/>
            <person name="Kohara Y."/>
            <person name="Fujiyama A."/>
            <person name="Arakawa K."/>
            <person name="Katayama T."/>
            <person name="Toyoda A."/>
            <person name="Kunieda T."/>
        </authorList>
    </citation>
    <scope>NUCLEOTIDE SEQUENCE [LARGE SCALE GENOMIC DNA]</scope>
    <source>
        <strain evidence="2 3">YOKOZUNA-1</strain>
    </source>
</reference>
<feature type="signal peptide" evidence="1">
    <location>
        <begin position="1"/>
        <end position="24"/>
    </location>
</feature>
<evidence type="ECO:0000313" key="2">
    <source>
        <dbReference type="EMBL" id="GAV07972.1"/>
    </source>
</evidence>
<protein>
    <submittedName>
        <fullName evidence="2">Uncharacterized protein</fullName>
    </submittedName>
</protein>
<gene>
    <name evidence="2" type="primary">RvY_17742-1</name>
    <name evidence="2" type="synonym">RvY_17742.1</name>
    <name evidence="2" type="ORF">RvY_17742</name>
</gene>
<sequence length="134" mass="14455">MARLYSVIAVCLILLVACGLLCEAKLASKRSKPAMSRQRIARAISNVHLMNRGATGFHAAKSAKVATDQNLHMKVKKTKSVSPAKLVKTKSVKKRLQPGTHAKMVRAPTAPQAQVMAPSAKHTAQHWLGALLNN</sequence>
<feature type="chain" id="PRO_5008899157" evidence="1">
    <location>
        <begin position="25"/>
        <end position="134"/>
    </location>
</feature>
<keyword evidence="1" id="KW-0732">Signal</keyword>
<dbReference type="PROSITE" id="PS51257">
    <property type="entry name" value="PROKAR_LIPOPROTEIN"/>
    <property type="match status" value="1"/>
</dbReference>
<proteinExistence type="predicted"/>
<comment type="caution">
    <text evidence="2">The sequence shown here is derived from an EMBL/GenBank/DDBJ whole genome shotgun (WGS) entry which is preliminary data.</text>
</comment>